<evidence type="ECO:0000259" key="2">
    <source>
        <dbReference type="Pfam" id="PF18029"/>
    </source>
</evidence>
<accession>A0ABN2Y238</accession>
<proteinExistence type="predicted"/>
<feature type="domain" description="Glyoxalase-like" evidence="2">
    <location>
        <begin position="14"/>
        <end position="89"/>
    </location>
</feature>
<dbReference type="Proteomes" id="UP001500575">
    <property type="component" value="Unassembled WGS sequence"/>
</dbReference>
<comment type="caution">
    <text evidence="3">The sequence shown here is derived from an EMBL/GenBank/DDBJ whole genome shotgun (WGS) entry which is preliminary data.</text>
</comment>
<dbReference type="Pfam" id="PF18029">
    <property type="entry name" value="Glyoxalase_6"/>
    <property type="match status" value="1"/>
</dbReference>
<evidence type="ECO:0000256" key="1">
    <source>
        <dbReference type="SAM" id="MobiDB-lite"/>
    </source>
</evidence>
<dbReference type="Gene3D" id="3.10.180.10">
    <property type="entry name" value="2,3-Dihydroxybiphenyl 1,2-Dioxygenase, domain 1"/>
    <property type="match status" value="1"/>
</dbReference>
<dbReference type="InterPro" id="IPR029068">
    <property type="entry name" value="Glyas_Bleomycin-R_OHBP_Dase"/>
</dbReference>
<evidence type="ECO:0000313" key="3">
    <source>
        <dbReference type="EMBL" id="GAA2120306.1"/>
    </source>
</evidence>
<name>A0ABN2Y238_9ACTN</name>
<feature type="compositionally biased region" description="Low complexity" evidence="1">
    <location>
        <begin position="101"/>
        <end position="127"/>
    </location>
</feature>
<reference evidence="3 4" key="1">
    <citation type="journal article" date="2019" name="Int. J. Syst. Evol. Microbiol.">
        <title>The Global Catalogue of Microorganisms (GCM) 10K type strain sequencing project: providing services to taxonomists for standard genome sequencing and annotation.</title>
        <authorList>
            <consortium name="The Broad Institute Genomics Platform"/>
            <consortium name="The Broad Institute Genome Sequencing Center for Infectious Disease"/>
            <person name="Wu L."/>
            <person name="Ma J."/>
        </authorList>
    </citation>
    <scope>NUCLEOTIDE SEQUENCE [LARGE SCALE GENOMIC DNA]</scope>
    <source>
        <strain evidence="3 4">JCM 16021</strain>
    </source>
</reference>
<sequence>MASVPEVRIERQITVFDSADIRSESAFWAELVGGEIYEDDGFDSIIVDGKWRLGVQRAPNHVRPQWPDGAQQQQVHLDLHVLDIRAAHHTRRRSAPGSCWPPTTSTPTRATRCTPPRPATPSASAGT</sequence>
<protein>
    <recommendedName>
        <fullName evidence="2">Glyoxalase-like domain-containing protein</fullName>
    </recommendedName>
</protein>
<dbReference type="EMBL" id="BAAAQQ010000005">
    <property type="protein sequence ID" value="GAA2120306.1"/>
    <property type="molecule type" value="Genomic_DNA"/>
</dbReference>
<feature type="region of interest" description="Disordered" evidence="1">
    <location>
        <begin position="88"/>
        <end position="127"/>
    </location>
</feature>
<keyword evidence="4" id="KW-1185">Reference proteome</keyword>
<organism evidence="3 4">
    <name type="scientific">Nocardioides bigeumensis</name>
    <dbReference type="NCBI Taxonomy" id="433657"/>
    <lineage>
        <taxon>Bacteria</taxon>
        <taxon>Bacillati</taxon>
        <taxon>Actinomycetota</taxon>
        <taxon>Actinomycetes</taxon>
        <taxon>Propionibacteriales</taxon>
        <taxon>Nocardioidaceae</taxon>
        <taxon>Nocardioides</taxon>
    </lineage>
</organism>
<evidence type="ECO:0000313" key="4">
    <source>
        <dbReference type="Proteomes" id="UP001500575"/>
    </source>
</evidence>
<dbReference type="InterPro" id="IPR041581">
    <property type="entry name" value="Glyoxalase_6"/>
</dbReference>
<gene>
    <name evidence="3" type="ORF">GCM10009843_13670</name>
</gene>